<dbReference type="Proteomes" id="UP001378960">
    <property type="component" value="Unassembled WGS sequence"/>
</dbReference>
<dbReference type="InterPro" id="IPR037191">
    <property type="entry name" value="VPS9_dom_sf"/>
</dbReference>
<dbReference type="InterPro" id="IPR041545">
    <property type="entry name" value="DUF5601"/>
</dbReference>
<sequence>MSLNGFVLPSLTNAKPTVGLSEVKSKPVSFVNEHEVENSEINEIEEEEEEHDTLQKSIESLLINKENEDNIKENPEEEEKKEEEDNIDEIVNDTAEQNTPVSTATTDMTSNIPTMKGPSLKTLLDARTDRSIIDINKQETNGKGMLLNESSDEDDEAEEEEEKEEEKVEEKEELEKQVETSTSNKMQAPAETKDESSSDEMSISEEKACMKEQDKIDLLQNNTQDNDELLINETLDDINNETNVSDKEVENKNEDIINKEVENEVNKIKLSKKSNDITGNPLKINLIDNDNEDEDENDVIDDETKNNTNDSKVEERVQLVKQRSNSIKFIPNPPSNLSKQRSFDFQEFLVQFKSKDCEPIHKYLKSFIRQFGQRIWTVNEQVKLIKEFEDFLFNKLIQFEPFKELNNDEIKINNCKEGLEKLIMTKVYPVVFSPCMSFIKLTDSHKHDKIMDRKYLTNTYLYDWIEFKHLDLNINVKIDSKFITLASKELSKIDEFKSPRDKIVCILNSSKLIFGLIRQQEKTEENADSFVPLLIYILIHSKVKHLYSNLQYIERFRNEEFLIGETSYYVSTMQIACNFIISLNKDQLTITDEEFQNEMNKSKVRFEKLQQQQGGDSSISGISPSPSDVLTKSAEIVKQSLSNSINSIINNINSIDADTEDHNDNDNNNNSNNNSTRQSTRRREAEEQLLQAQNESLAEARDNNAKEEMINGLISMFPSIDSNLIRDVVRECSFDAGLAVDALLELQ</sequence>
<keyword evidence="1" id="KW-0833">Ubl conjugation pathway</keyword>
<dbReference type="GO" id="GO:0016192">
    <property type="term" value="P:vesicle-mediated transport"/>
    <property type="evidence" value="ECO:0007669"/>
    <property type="project" value="InterPro"/>
</dbReference>
<dbReference type="Pfam" id="PF02845">
    <property type="entry name" value="CUE"/>
    <property type="match status" value="1"/>
</dbReference>
<feature type="region of interest" description="Disordered" evidence="2">
    <location>
        <begin position="288"/>
        <end position="311"/>
    </location>
</feature>
<accession>A0AAV5R6K9</accession>
<feature type="compositionally biased region" description="Low complexity" evidence="2">
    <location>
        <begin position="666"/>
        <end position="675"/>
    </location>
</feature>
<evidence type="ECO:0000259" key="3">
    <source>
        <dbReference type="PROSITE" id="PS51140"/>
    </source>
</evidence>
<feature type="compositionally biased region" description="Acidic residues" evidence="2">
    <location>
        <begin position="75"/>
        <end position="91"/>
    </location>
</feature>
<comment type="caution">
    <text evidence="5">The sequence shown here is derived from an EMBL/GenBank/DDBJ whole genome shotgun (WGS) entry which is preliminary data.</text>
</comment>
<dbReference type="InterPro" id="IPR045046">
    <property type="entry name" value="Vps9-like"/>
</dbReference>
<dbReference type="AlphaFoldDB" id="A0AAV5R6K9"/>
<proteinExistence type="predicted"/>
<feature type="region of interest" description="Disordered" evidence="2">
    <location>
        <begin position="659"/>
        <end position="689"/>
    </location>
</feature>
<dbReference type="PROSITE" id="PS51205">
    <property type="entry name" value="VPS9"/>
    <property type="match status" value="1"/>
</dbReference>
<feature type="compositionally biased region" description="Acidic residues" evidence="2">
    <location>
        <begin position="38"/>
        <end position="51"/>
    </location>
</feature>
<feature type="domain" description="CUE" evidence="3">
    <location>
        <begin position="705"/>
        <end position="747"/>
    </location>
</feature>
<evidence type="ECO:0000259" key="4">
    <source>
        <dbReference type="PROSITE" id="PS51205"/>
    </source>
</evidence>
<evidence type="ECO:0000313" key="5">
    <source>
        <dbReference type="EMBL" id="GMM47114.1"/>
    </source>
</evidence>
<evidence type="ECO:0000313" key="6">
    <source>
        <dbReference type="Proteomes" id="UP001378960"/>
    </source>
</evidence>
<feature type="region of interest" description="Disordered" evidence="2">
    <location>
        <begin position="34"/>
        <end position="204"/>
    </location>
</feature>
<protein>
    <submittedName>
        <fullName evidence="5">Guanine nucleotide exchange factor</fullName>
    </submittedName>
</protein>
<feature type="compositionally biased region" description="Basic and acidic residues" evidence="2">
    <location>
        <begin position="165"/>
        <end position="178"/>
    </location>
</feature>
<evidence type="ECO:0000256" key="1">
    <source>
        <dbReference type="ARBA" id="ARBA00022786"/>
    </source>
</evidence>
<dbReference type="InterPro" id="IPR009060">
    <property type="entry name" value="UBA-like_sf"/>
</dbReference>
<dbReference type="Gene3D" id="1.20.1050.80">
    <property type="entry name" value="VPS9 domain"/>
    <property type="match status" value="1"/>
</dbReference>
<dbReference type="InterPro" id="IPR003892">
    <property type="entry name" value="CUE"/>
</dbReference>
<dbReference type="GO" id="GO:0043130">
    <property type="term" value="F:ubiquitin binding"/>
    <property type="evidence" value="ECO:0007669"/>
    <property type="project" value="InterPro"/>
</dbReference>
<dbReference type="SMART" id="SM00167">
    <property type="entry name" value="VPS9"/>
    <property type="match status" value="1"/>
</dbReference>
<reference evidence="5 6" key="1">
    <citation type="journal article" date="2023" name="Elife">
        <title>Identification of key yeast species and microbe-microbe interactions impacting larval growth of Drosophila in the wild.</title>
        <authorList>
            <person name="Mure A."/>
            <person name="Sugiura Y."/>
            <person name="Maeda R."/>
            <person name="Honda K."/>
            <person name="Sakurai N."/>
            <person name="Takahashi Y."/>
            <person name="Watada M."/>
            <person name="Katoh T."/>
            <person name="Gotoh A."/>
            <person name="Gotoh Y."/>
            <person name="Taniguchi I."/>
            <person name="Nakamura K."/>
            <person name="Hayashi T."/>
            <person name="Katayama T."/>
            <person name="Uemura T."/>
            <person name="Hattori Y."/>
        </authorList>
    </citation>
    <scope>NUCLEOTIDE SEQUENCE [LARGE SCALE GENOMIC DNA]</scope>
    <source>
        <strain evidence="5 6">PK-24</strain>
    </source>
</reference>
<feature type="compositionally biased region" description="Polar residues" evidence="2">
    <location>
        <begin position="94"/>
        <end position="113"/>
    </location>
</feature>
<dbReference type="SUPFAM" id="SSF46934">
    <property type="entry name" value="UBA-like"/>
    <property type="match status" value="1"/>
</dbReference>
<feature type="compositionally biased region" description="Basic and acidic residues" evidence="2">
    <location>
        <begin position="65"/>
        <end position="74"/>
    </location>
</feature>
<dbReference type="Pfam" id="PF18151">
    <property type="entry name" value="DUF5601"/>
    <property type="match status" value="1"/>
</dbReference>
<dbReference type="GO" id="GO:0005829">
    <property type="term" value="C:cytosol"/>
    <property type="evidence" value="ECO:0007669"/>
    <property type="project" value="TreeGrafter"/>
</dbReference>
<feature type="compositionally biased region" description="Acidic residues" evidence="2">
    <location>
        <begin position="289"/>
        <end position="301"/>
    </location>
</feature>
<dbReference type="EMBL" id="BTGB01000005">
    <property type="protein sequence ID" value="GMM47114.1"/>
    <property type="molecule type" value="Genomic_DNA"/>
</dbReference>
<gene>
    <name evidence="5" type="ORF">DAPK24_036890</name>
</gene>
<dbReference type="PANTHER" id="PTHR23101:SF25">
    <property type="entry name" value="GTPASE-ACTIVATING PROTEIN AND VPS9 DOMAIN-CONTAINING PROTEIN 1"/>
    <property type="match status" value="1"/>
</dbReference>
<organism evidence="5 6">
    <name type="scientific">Pichia kluyveri</name>
    <name type="common">Yeast</name>
    <dbReference type="NCBI Taxonomy" id="36015"/>
    <lineage>
        <taxon>Eukaryota</taxon>
        <taxon>Fungi</taxon>
        <taxon>Dikarya</taxon>
        <taxon>Ascomycota</taxon>
        <taxon>Saccharomycotina</taxon>
        <taxon>Pichiomycetes</taxon>
        <taxon>Pichiales</taxon>
        <taxon>Pichiaceae</taxon>
        <taxon>Pichia</taxon>
    </lineage>
</organism>
<dbReference type="InterPro" id="IPR003123">
    <property type="entry name" value="VPS9"/>
</dbReference>
<dbReference type="Gene3D" id="1.10.246.120">
    <property type="match status" value="1"/>
</dbReference>
<dbReference type="GO" id="GO:0031267">
    <property type="term" value="F:small GTPase binding"/>
    <property type="evidence" value="ECO:0007669"/>
    <property type="project" value="TreeGrafter"/>
</dbReference>
<evidence type="ECO:0000256" key="2">
    <source>
        <dbReference type="SAM" id="MobiDB-lite"/>
    </source>
</evidence>
<dbReference type="SUPFAM" id="SSF109993">
    <property type="entry name" value="VPS9 domain"/>
    <property type="match status" value="1"/>
</dbReference>
<feature type="compositionally biased region" description="Acidic residues" evidence="2">
    <location>
        <begin position="150"/>
        <end position="164"/>
    </location>
</feature>
<dbReference type="PROSITE" id="PS51140">
    <property type="entry name" value="CUE"/>
    <property type="match status" value="1"/>
</dbReference>
<name>A0AAV5R6K9_PICKL</name>
<dbReference type="GO" id="GO:0005085">
    <property type="term" value="F:guanyl-nucleotide exchange factor activity"/>
    <property type="evidence" value="ECO:0007669"/>
    <property type="project" value="InterPro"/>
</dbReference>
<dbReference type="GO" id="GO:0030139">
    <property type="term" value="C:endocytic vesicle"/>
    <property type="evidence" value="ECO:0007669"/>
    <property type="project" value="TreeGrafter"/>
</dbReference>
<keyword evidence="6" id="KW-1185">Reference proteome</keyword>
<dbReference type="Pfam" id="PF02204">
    <property type="entry name" value="VPS9"/>
    <property type="match status" value="1"/>
</dbReference>
<dbReference type="Gene3D" id="1.10.8.10">
    <property type="entry name" value="DNA helicase RuvA subunit, C-terminal domain"/>
    <property type="match status" value="1"/>
</dbReference>
<feature type="domain" description="VPS9" evidence="4">
    <location>
        <begin position="449"/>
        <end position="589"/>
    </location>
</feature>
<dbReference type="PANTHER" id="PTHR23101">
    <property type="entry name" value="RAB GDP/GTP EXCHANGE FACTOR"/>
    <property type="match status" value="1"/>
</dbReference>